<sequence>MVASKVQQSVALLTAADIDDSVQLWLRRRNLGNVEAIKRCFVRLTLRISLHTSSLSDGRRIIQDKNDATKYRWNMDRLRKLAETSDLAFTFKSSTRRELRQRLEALDPKDAKTALTIVLSSYTTWSRRSTEAKEIEAKPQRKSRRKQETTTTDPREDVTDDEEEEEGRVLDRFDDEDEDVSTAVRTLMDLTCKLPDVAAGLRDRDMSREVVKEG</sequence>
<proteinExistence type="predicted"/>
<dbReference type="EMBL" id="CH476608">
    <property type="protein sequence ID" value="EAU29856.1"/>
    <property type="molecule type" value="Genomic_DNA"/>
</dbReference>
<evidence type="ECO:0000313" key="2">
    <source>
        <dbReference type="EMBL" id="EAU29856.1"/>
    </source>
</evidence>
<evidence type="ECO:0000256" key="1">
    <source>
        <dbReference type="SAM" id="MobiDB-lite"/>
    </source>
</evidence>
<dbReference type="VEuPathDB" id="FungiDB:ATEG_09665"/>
<dbReference type="HOGENOM" id="CLU_1288665_0_0_1"/>
<reference evidence="3" key="1">
    <citation type="submission" date="2005-09" db="EMBL/GenBank/DDBJ databases">
        <title>Annotation of the Aspergillus terreus NIH2624 genome.</title>
        <authorList>
            <person name="Birren B.W."/>
            <person name="Lander E.S."/>
            <person name="Galagan J.E."/>
            <person name="Nusbaum C."/>
            <person name="Devon K."/>
            <person name="Henn M."/>
            <person name="Ma L.-J."/>
            <person name="Jaffe D.B."/>
            <person name="Butler J."/>
            <person name="Alvarez P."/>
            <person name="Gnerre S."/>
            <person name="Grabherr M."/>
            <person name="Kleber M."/>
            <person name="Mauceli E.W."/>
            <person name="Brockman W."/>
            <person name="Rounsley S."/>
            <person name="Young S.K."/>
            <person name="LaButti K."/>
            <person name="Pushparaj V."/>
            <person name="DeCaprio D."/>
            <person name="Crawford M."/>
            <person name="Koehrsen M."/>
            <person name="Engels R."/>
            <person name="Montgomery P."/>
            <person name="Pearson M."/>
            <person name="Howarth C."/>
            <person name="Larson L."/>
            <person name="Luoma S."/>
            <person name="White J."/>
            <person name="Alvarado L."/>
            <person name="Kodira C.D."/>
            <person name="Zeng Q."/>
            <person name="Oleary S."/>
            <person name="Yandava C."/>
            <person name="Denning D.W."/>
            <person name="Nierman W.C."/>
            <person name="Milne T."/>
            <person name="Madden K."/>
        </authorList>
    </citation>
    <scope>NUCLEOTIDE SEQUENCE [LARGE SCALE GENOMIC DNA]</scope>
    <source>
        <strain evidence="3">NIH 2624 / FGSC A1156</strain>
    </source>
</reference>
<dbReference type="OrthoDB" id="4459045at2759"/>
<gene>
    <name evidence="2" type="ORF">ATEG_09665</name>
</gene>
<name>Q0C9G9_ASPTN</name>
<evidence type="ECO:0000313" key="3">
    <source>
        <dbReference type="Proteomes" id="UP000007963"/>
    </source>
</evidence>
<dbReference type="GeneID" id="4354267"/>
<dbReference type="Proteomes" id="UP000007963">
    <property type="component" value="Unassembled WGS sequence"/>
</dbReference>
<feature type="compositionally biased region" description="Basic and acidic residues" evidence="1">
    <location>
        <begin position="129"/>
        <end position="139"/>
    </location>
</feature>
<dbReference type="RefSeq" id="XP_001218287.1">
    <property type="nucleotide sequence ID" value="XM_001218286.1"/>
</dbReference>
<accession>Q0C9G9</accession>
<organism evidence="2 3">
    <name type="scientific">Aspergillus terreus (strain NIH 2624 / FGSC A1156)</name>
    <dbReference type="NCBI Taxonomy" id="341663"/>
    <lineage>
        <taxon>Eukaryota</taxon>
        <taxon>Fungi</taxon>
        <taxon>Dikarya</taxon>
        <taxon>Ascomycota</taxon>
        <taxon>Pezizomycotina</taxon>
        <taxon>Eurotiomycetes</taxon>
        <taxon>Eurotiomycetidae</taxon>
        <taxon>Eurotiales</taxon>
        <taxon>Aspergillaceae</taxon>
        <taxon>Aspergillus</taxon>
        <taxon>Aspergillus subgen. Circumdati</taxon>
    </lineage>
</organism>
<protein>
    <submittedName>
        <fullName evidence="2">Uncharacterized protein</fullName>
    </submittedName>
</protein>
<feature type="region of interest" description="Disordered" evidence="1">
    <location>
        <begin position="129"/>
        <end position="177"/>
    </location>
</feature>
<dbReference type="AlphaFoldDB" id="Q0C9G9"/>